<dbReference type="AlphaFoldDB" id="A0A1F6BU25"/>
<dbReference type="EMBL" id="MFKN01000032">
    <property type="protein sequence ID" value="OGG40444.1"/>
    <property type="molecule type" value="Genomic_DNA"/>
</dbReference>
<evidence type="ECO:0000313" key="2">
    <source>
        <dbReference type="Proteomes" id="UP000179014"/>
    </source>
</evidence>
<protein>
    <submittedName>
        <fullName evidence="1">Uncharacterized protein</fullName>
    </submittedName>
</protein>
<evidence type="ECO:0000313" key="1">
    <source>
        <dbReference type="EMBL" id="OGG40444.1"/>
    </source>
</evidence>
<accession>A0A1F6BU25</accession>
<name>A0A1F6BU25_9BACT</name>
<gene>
    <name evidence="1" type="ORF">A2118_02935</name>
</gene>
<sequence length="77" mass="8905">MKKYGEELEISEVRTSLAGFLASYNKSLPEGFPKASAMLLKQFKASHPLFFKHGDLWSLDEHRKKIIDWLPPRNQDS</sequence>
<organism evidence="1 2">
    <name type="scientific">Candidatus Kaiserbacteria bacterium GWA2_50_9</name>
    <dbReference type="NCBI Taxonomy" id="1798474"/>
    <lineage>
        <taxon>Bacteria</taxon>
        <taxon>Candidatus Kaiseribacteriota</taxon>
    </lineage>
</organism>
<reference evidence="1 2" key="1">
    <citation type="journal article" date="2016" name="Nat. Commun.">
        <title>Thousands of microbial genomes shed light on interconnected biogeochemical processes in an aquifer system.</title>
        <authorList>
            <person name="Anantharaman K."/>
            <person name="Brown C.T."/>
            <person name="Hug L.A."/>
            <person name="Sharon I."/>
            <person name="Castelle C.J."/>
            <person name="Probst A.J."/>
            <person name="Thomas B.C."/>
            <person name="Singh A."/>
            <person name="Wilkins M.J."/>
            <person name="Karaoz U."/>
            <person name="Brodie E.L."/>
            <person name="Williams K.H."/>
            <person name="Hubbard S.S."/>
            <person name="Banfield J.F."/>
        </authorList>
    </citation>
    <scope>NUCLEOTIDE SEQUENCE [LARGE SCALE GENOMIC DNA]</scope>
</reference>
<proteinExistence type="predicted"/>
<comment type="caution">
    <text evidence="1">The sequence shown here is derived from an EMBL/GenBank/DDBJ whole genome shotgun (WGS) entry which is preliminary data.</text>
</comment>
<dbReference type="Proteomes" id="UP000179014">
    <property type="component" value="Unassembled WGS sequence"/>
</dbReference>